<dbReference type="InterPro" id="IPR029058">
    <property type="entry name" value="AB_hydrolase_fold"/>
</dbReference>
<dbReference type="GO" id="GO:0016020">
    <property type="term" value="C:membrane"/>
    <property type="evidence" value="ECO:0007669"/>
    <property type="project" value="TreeGrafter"/>
</dbReference>
<dbReference type="PANTHER" id="PTHR43798:SF5">
    <property type="entry name" value="MONOACYLGLYCEROL LIPASE ABHD6"/>
    <property type="match status" value="1"/>
</dbReference>
<dbReference type="PANTHER" id="PTHR43798">
    <property type="entry name" value="MONOACYLGLYCEROL LIPASE"/>
    <property type="match status" value="1"/>
</dbReference>
<comment type="caution">
    <text evidence="2">The sequence shown here is derived from an EMBL/GenBank/DDBJ whole genome shotgun (WGS) entry which is preliminary data.</text>
</comment>
<dbReference type="GO" id="GO:0047372">
    <property type="term" value="F:monoacylglycerol lipase activity"/>
    <property type="evidence" value="ECO:0007669"/>
    <property type="project" value="TreeGrafter"/>
</dbReference>
<dbReference type="SUPFAM" id="SSF53474">
    <property type="entry name" value="alpha/beta-Hydrolases"/>
    <property type="match status" value="1"/>
</dbReference>
<protein>
    <submittedName>
        <fullName evidence="2">Pimeloyl-ACP methyl ester carboxylesterase</fullName>
    </submittedName>
</protein>
<reference evidence="2 3" key="1">
    <citation type="submission" date="2018-07" db="EMBL/GenBank/DDBJ databases">
        <title>Genomic Encyclopedia of Type Strains, Phase IV (KMG-IV): sequencing the most valuable type-strain genomes for metagenomic binning, comparative biology and taxonomic classification.</title>
        <authorList>
            <person name="Goeker M."/>
        </authorList>
    </citation>
    <scope>NUCLEOTIDE SEQUENCE [LARGE SCALE GENOMIC DNA]</scope>
    <source>
        <strain evidence="2 3">DSM 26725</strain>
    </source>
</reference>
<dbReference type="RefSeq" id="WP_116235118.1">
    <property type="nucleotide sequence ID" value="NZ_QRDP01000004.1"/>
</dbReference>
<dbReference type="OrthoDB" id="9804723at2"/>
<dbReference type="Gene3D" id="3.40.50.1820">
    <property type="entry name" value="alpha/beta hydrolase"/>
    <property type="match status" value="1"/>
</dbReference>
<dbReference type="InterPro" id="IPR050266">
    <property type="entry name" value="AB_hydrolase_sf"/>
</dbReference>
<evidence type="ECO:0000259" key="1">
    <source>
        <dbReference type="Pfam" id="PF12697"/>
    </source>
</evidence>
<dbReference type="EMBL" id="QRDP01000004">
    <property type="protein sequence ID" value="RED15622.1"/>
    <property type="molecule type" value="Genomic_DNA"/>
</dbReference>
<gene>
    <name evidence="2" type="ORF">DFR46_0620</name>
</gene>
<dbReference type="GO" id="GO:0046464">
    <property type="term" value="P:acylglycerol catabolic process"/>
    <property type="evidence" value="ECO:0007669"/>
    <property type="project" value="TreeGrafter"/>
</dbReference>
<name>A0A3D9FDH5_9SPHN</name>
<feature type="domain" description="AB hydrolase-1" evidence="1">
    <location>
        <begin position="29"/>
        <end position="283"/>
    </location>
</feature>
<keyword evidence="3" id="KW-1185">Reference proteome</keyword>
<organism evidence="2 3">
    <name type="scientific">Parasphingopyxis lamellibrachiae</name>
    <dbReference type="NCBI Taxonomy" id="680125"/>
    <lineage>
        <taxon>Bacteria</taxon>
        <taxon>Pseudomonadati</taxon>
        <taxon>Pseudomonadota</taxon>
        <taxon>Alphaproteobacteria</taxon>
        <taxon>Sphingomonadales</taxon>
        <taxon>Sphingomonadaceae</taxon>
        <taxon>Parasphingopyxis</taxon>
    </lineage>
</organism>
<dbReference type="PRINTS" id="PR00111">
    <property type="entry name" value="ABHYDROLASE"/>
</dbReference>
<dbReference type="InterPro" id="IPR000073">
    <property type="entry name" value="AB_hydrolase_1"/>
</dbReference>
<sequence>MREPSENYFGEGESRLCYFEWGEPDGQVILLLHATGFHARCWDRVVDAIPAEFRVIAVDHLGHGRSAKPDSLGDWSKTAAPLVELVEGLDLEKVIGVGHSMGGHCLLQMAAEIGDRFERLVLIDPVIMDPAYYRNSDGSGPIDPAEHPVARRRANWDSPEQMADRLRGHPSYAIWHPDILMDYCRHGLLPMPDGKGLELACPPALEASVYLGSLRSDPYPMVSGIGVPVTILRAPSGSREGALDFTLSPTWPGLVDALPNAREEYIPDLTHFMPMQDPGRIAKHILDQDIVS</sequence>
<evidence type="ECO:0000313" key="3">
    <source>
        <dbReference type="Proteomes" id="UP000256310"/>
    </source>
</evidence>
<proteinExistence type="predicted"/>
<dbReference type="Proteomes" id="UP000256310">
    <property type="component" value="Unassembled WGS sequence"/>
</dbReference>
<dbReference type="AlphaFoldDB" id="A0A3D9FDH5"/>
<evidence type="ECO:0000313" key="2">
    <source>
        <dbReference type="EMBL" id="RED15622.1"/>
    </source>
</evidence>
<dbReference type="Pfam" id="PF12697">
    <property type="entry name" value="Abhydrolase_6"/>
    <property type="match status" value="1"/>
</dbReference>
<accession>A0A3D9FDH5</accession>